<dbReference type="InterPro" id="IPR036388">
    <property type="entry name" value="WH-like_DNA-bd_sf"/>
</dbReference>
<reference evidence="5 6" key="1">
    <citation type="submission" date="2017-11" db="EMBL/GenBank/DDBJ databases">
        <title>De novo assembly and phasing of dikaryotic genomes from two isolates of Puccinia coronata f. sp. avenae, the causal agent of oat crown rust.</title>
        <authorList>
            <person name="Miller M.E."/>
            <person name="Zhang Y."/>
            <person name="Omidvar V."/>
            <person name="Sperschneider J."/>
            <person name="Schwessinger B."/>
            <person name="Raley C."/>
            <person name="Palmer J.M."/>
            <person name="Garnica D."/>
            <person name="Upadhyaya N."/>
            <person name="Rathjen J."/>
            <person name="Taylor J.M."/>
            <person name="Park R.F."/>
            <person name="Dodds P.N."/>
            <person name="Hirsch C.D."/>
            <person name="Kianian S.F."/>
            <person name="Figueroa M."/>
        </authorList>
    </citation>
    <scope>NUCLEOTIDE SEQUENCE [LARGE SCALE GENOMIC DNA]</scope>
    <source>
        <strain evidence="5">12NC29</strain>
    </source>
</reference>
<name>A0A2N5RZ32_9BASI</name>
<accession>A0A2N5RZ32</accession>
<dbReference type="EMBL" id="PGCJ01001336">
    <property type="protein sequence ID" value="PLW06249.1"/>
    <property type="molecule type" value="Genomic_DNA"/>
</dbReference>
<dbReference type="AlphaFoldDB" id="A0A2N5RZ32"/>
<dbReference type="GO" id="GO:0032259">
    <property type="term" value="P:methylation"/>
    <property type="evidence" value="ECO:0007669"/>
    <property type="project" value="UniProtKB-KW"/>
</dbReference>
<dbReference type="GO" id="GO:0008171">
    <property type="term" value="F:O-methyltransferase activity"/>
    <property type="evidence" value="ECO:0007669"/>
    <property type="project" value="InterPro"/>
</dbReference>
<dbReference type="InterPro" id="IPR016461">
    <property type="entry name" value="COMT-like"/>
</dbReference>
<gene>
    <name evidence="5" type="ORF">PCANC_25963</name>
</gene>
<keyword evidence="6" id="KW-1185">Reference proteome</keyword>
<dbReference type="InterPro" id="IPR029063">
    <property type="entry name" value="SAM-dependent_MTases_sf"/>
</dbReference>
<organism evidence="5 6">
    <name type="scientific">Puccinia coronata f. sp. avenae</name>
    <dbReference type="NCBI Taxonomy" id="200324"/>
    <lineage>
        <taxon>Eukaryota</taxon>
        <taxon>Fungi</taxon>
        <taxon>Dikarya</taxon>
        <taxon>Basidiomycota</taxon>
        <taxon>Pucciniomycotina</taxon>
        <taxon>Pucciniomycetes</taxon>
        <taxon>Pucciniales</taxon>
        <taxon>Pucciniaceae</taxon>
        <taxon>Puccinia</taxon>
    </lineage>
</organism>
<dbReference type="OrthoDB" id="2410195at2759"/>
<dbReference type="PROSITE" id="PS51683">
    <property type="entry name" value="SAM_OMT_II"/>
    <property type="match status" value="1"/>
</dbReference>
<evidence type="ECO:0000256" key="2">
    <source>
        <dbReference type="ARBA" id="ARBA00022679"/>
    </source>
</evidence>
<keyword evidence="1" id="KW-0489">Methyltransferase</keyword>
<feature type="domain" description="O-methyltransferase C-terminal" evidence="4">
    <location>
        <begin position="299"/>
        <end position="456"/>
    </location>
</feature>
<dbReference type="Gene3D" id="1.10.10.10">
    <property type="entry name" value="Winged helix-like DNA-binding domain superfamily/Winged helix DNA-binding domain"/>
    <property type="match status" value="1"/>
</dbReference>
<comment type="caution">
    <text evidence="5">The sequence shown here is derived from an EMBL/GenBank/DDBJ whole genome shotgun (WGS) entry which is preliminary data.</text>
</comment>
<keyword evidence="2" id="KW-0808">Transferase</keyword>
<dbReference type="SUPFAM" id="SSF46785">
    <property type="entry name" value="Winged helix' DNA-binding domain"/>
    <property type="match status" value="1"/>
</dbReference>
<proteinExistence type="predicted"/>
<dbReference type="PANTHER" id="PTHR43712:SF2">
    <property type="entry name" value="O-METHYLTRANSFERASE CICE"/>
    <property type="match status" value="1"/>
</dbReference>
<dbReference type="PANTHER" id="PTHR43712">
    <property type="entry name" value="PUTATIVE (AFU_ORTHOLOGUE AFUA_4G14580)-RELATED"/>
    <property type="match status" value="1"/>
</dbReference>
<dbReference type="CDD" id="cd02440">
    <property type="entry name" value="AdoMet_MTases"/>
    <property type="match status" value="1"/>
</dbReference>
<dbReference type="Pfam" id="PF00891">
    <property type="entry name" value="Methyltransf_2"/>
    <property type="match status" value="1"/>
</dbReference>
<protein>
    <recommendedName>
        <fullName evidence="4">O-methyltransferase C-terminal domain-containing protein</fullName>
    </recommendedName>
</protein>
<evidence type="ECO:0000313" key="6">
    <source>
        <dbReference type="Proteomes" id="UP000235388"/>
    </source>
</evidence>
<dbReference type="InterPro" id="IPR036390">
    <property type="entry name" value="WH_DNA-bd_sf"/>
</dbReference>
<dbReference type="STRING" id="200324.A0A2N5RZ32"/>
<evidence type="ECO:0000256" key="1">
    <source>
        <dbReference type="ARBA" id="ARBA00022603"/>
    </source>
</evidence>
<sequence length="463" mass="51150">MNIFVISLRPRISDGLARQVRPVTCGHSSLVFVLIINMSISASQQLVSIIAKAVKDIEEDISARIPGGIPTDVNLPQVAPEEKLPLTTQRRDAIRTLKAATYQLFSNLMPVDLQVLDLHYSYFQTVAVGIVVEARIADVIHSLDPDSSKGGVPIEVLAQKAGMDPRKLTHTLRFLALRNVFCELTLNHWGNTRSSFPLRTDSPNSQWNYLKTNRENVALPALTKLPGVFLDKETGGAFSWDPTQAAFQKYYQPDCGFFEFLEKSDGGLKAEMFGKSMIELAKATGSGAAEYSTFDWKKLGSSGLLVDVGGGIGGAACDISTYLPEWKIVVQDRPKVVENGKQNHVEKGLSANIEFEEADFFQDQPAHRAGQVDVYFVRRVLHDWPYESCVQILTYLRRSAKATTRLLICETGLVPALVDKTSPILSNGGMASSLAHNLNLAMLTLFNSEERTFSDFTMKCSQQ</sequence>
<evidence type="ECO:0000259" key="4">
    <source>
        <dbReference type="Pfam" id="PF00891"/>
    </source>
</evidence>
<evidence type="ECO:0000313" key="5">
    <source>
        <dbReference type="EMBL" id="PLW06249.1"/>
    </source>
</evidence>
<dbReference type="Proteomes" id="UP000235388">
    <property type="component" value="Unassembled WGS sequence"/>
</dbReference>
<dbReference type="Gene3D" id="3.40.50.150">
    <property type="entry name" value="Vaccinia Virus protein VP39"/>
    <property type="match status" value="1"/>
</dbReference>
<evidence type="ECO:0000256" key="3">
    <source>
        <dbReference type="ARBA" id="ARBA00022691"/>
    </source>
</evidence>
<dbReference type="InterPro" id="IPR001077">
    <property type="entry name" value="COMT_C"/>
</dbReference>
<dbReference type="SUPFAM" id="SSF53335">
    <property type="entry name" value="S-adenosyl-L-methionine-dependent methyltransferases"/>
    <property type="match status" value="1"/>
</dbReference>
<keyword evidence="3" id="KW-0949">S-adenosyl-L-methionine</keyword>